<keyword evidence="2" id="KW-1185">Reference proteome</keyword>
<evidence type="ECO:0000313" key="2">
    <source>
        <dbReference type="Proteomes" id="UP001165489"/>
    </source>
</evidence>
<name>A0ABS9V3X0_9BACT</name>
<protein>
    <submittedName>
        <fullName evidence="1">Uncharacterized protein</fullName>
    </submittedName>
</protein>
<gene>
    <name evidence="1" type="ORF">MM239_17015</name>
</gene>
<dbReference type="EMBL" id="JAKZGP010000059">
    <property type="protein sequence ID" value="MCH7411108.1"/>
    <property type="molecule type" value="Genomic_DNA"/>
</dbReference>
<reference evidence="1" key="1">
    <citation type="submission" date="2022-03" db="EMBL/GenBank/DDBJ databases">
        <title>De novo assembled genomes of Belliella spp. (Cyclobacteriaceae) strains.</title>
        <authorList>
            <person name="Szabo A."/>
            <person name="Korponai K."/>
            <person name="Felfoldi T."/>
        </authorList>
    </citation>
    <scope>NUCLEOTIDE SEQUENCE</scope>
    <source>
        <strain evidence="1">DSM 111904</strain>
    </source>
</reference>
<accession>A0ABS9V3X0</accession>
<comment type="caution">
    <text evidence="1">The sequence shown here is derived from an EMBL/GenBank/DDBJ whole genome shotgun (WGS) entry which is preliminary data.</text>
</comment>
<dbReference type="RefSeq" id="WP_241349461.1">
    <property type="nucleotide sequence ID" value="NZ_JAKZGP010000059.1"/>
</dbReference>
<evidence type="ECO:0000313" key="1">
    <source>
        <dbReference type="EMBL" id="MCH7411108.1"/>
    </source>
</evidence>
<sequence length="223" mass="25980">MDIKKYKEAIKKITCWDSSGEVFGFIDIGDFKTNYIYEFYCSMFILNDLFNRHELEVIPNSKEEIKFPKSPAKKEGYSYFKVIISRYPLHFVEVWLGTKIRHSIYKKYSHAPDISFQIMNSPAIPTENDALMIIDAKFYLKGLDINTIDSFSSKVKRFGFPKSKNSFEELKFSVFKFLSNPTLITNSDVHKKSEELCKSENIIQIGHFDLDKTFIKIGAINNE</sequence>
<proteinExistence type="predicted"/>
<organism evidence="1 2">
    <name type="scientific">Belliella filtrata</name>
    <dbReference type="NCBI Taxonomy" id="2923435"/>
    <lineage>
        <taxon>Bacteria</taxon>
        <taxon>Pseudomonadati</taxon>
        <taxon>Bacteroidota</taxon>
        <taxon>Cytophagia</taxon>
        <taxon>Cytophagales</taxon>
        <taxon>Cyclobacteriaceae</taxon>
        <taxon>Belliella</taxon>
    </lineage>
</organism>
<dbReference type="Proteomes" id="UP001165489">
    <property type="component" value="Unassembled WGS sequence"/>
</dbReference>